<sequence length="81" mass="10070">MQYEHHDLVHEFPEYREKIHDLKMTNSHFKRLFDNYHKLDKEIYRIENDIEPASDTTLEDLKKRRLALKDELFHMLQQEKS</sequence>
<proteinExistence type="predicted"/>
<organism evidence="1 2">
    <name type="scientific">Candidatus Brocadia fulgida</name>
    <dbReference type="NCBI Taxonomy" id="380242"/>
    <lineage>
        <taxon>Bacteria</taxon>
        <taxon>Pseudomonadati</taxon>
        <taxon>Planctomycetota</taxon>
        <taxon>Candidatus Brocadiia</taxon>
        <taxon>Candidatus Brocadiales</taxon>
        <taxon>Candidatus Brocadiaceae</taxon>
        <taxon>Candidatus Brocadia</taxon>
    </lineage>
</organism>
<reference evidence="1 2" key="1">
    <citation type="journal article" date="2013" name="BMC Microbiol.">
        <title>Identification of the type II cytochrome c maturation pathway in anammox bacteria by comparative genomics.</title>
        <authorList>
            <person name="Ferousi C."/>
            <person name="Speth D.R."/>
            <person name="Reimann J."/>
            <person name="Op den Camp H.J."/>
            <person name="Allen J.W."/>
            <person name="Keltjens J.T."/>
            <person name="Jetten M.S."/>
        </authorList>
    </citation>
    <scope>NUCLEOTIDE SEQUENCE [LARGE SCALE GENOMIC DNA]</scope>
    <source>
        <strain evidence="1">RU1</strain>
    </source>
</reference>
<dbReference type="PATRIC" id="fig|380242.3.peg.2810"/>
<dbReference type="AlphaFoldDB" id="A0A0M2UTZ0"/>
<evidence type="ECO:0000313" key="1">
    <source>
        <dbReference type="EMBL" id="KKO19070.1"/>
    </source>
</evidence>
<gene>
    <name evidence="1" type="ORF">BROFUL_02251</name>
</gene>
<comment type="caution">
    <text evidence="1">The sequence shown here is derived from an EMBL/GenBank/DDBJ whole genome shotgun (WGS) entry which is preliminary data.</text>
</comment>
<dbReference type="Proteomes" id="UP000034954">
    <property type="component" value="Unassembled WGS sequence"/>
</dbReference>
<dbReference type="InterPro" id="IPR007420">
    <property type="entry name" value="DUF465"/>
</dbReference>
<evidence type="ECO:0008006" key="3">
    <source>
        <dbReference type="Google" id="ProtNLM"/>
    </source>
</evidence>
<dbReference type="InterPro" id="IPR038444">
    <property type="entry name" value="DUF465_sf"/>
</dbReference>
<accession>A0A0M2UTZ0</accession>
<dbReference type="Gene3D" id="6.10.280.50">
    <property type="match status" value="1"/>
</dbReference>
<dbReference type="EMBL" id="LAQJ01000222">
    <property type="protein sequence ID" value="KKO19070.1"/>
    <property type="molecule type" value="Genomic_DNA"/>
</dbReference>
<name>A0A0M2UTZ0_9BACT</name>
<evidence type="ECO:0000313" key="2">
    <source>
        <dbReference type="Proteomes" id="UP000034954"/>
    </source>
</evidence>
<protein>
    <recommendedName>
        <fullName evidence="3">GTP-binding protein</fullName>
    </recommendedName>
</protein>
<keyword evidence="2" id="KW-1185">Reference proteome</keyword>
<dbReference type="Pfam" id="PF04325">
    <property type="entry name" value="DUF465"/>
    <property type="match status" value="1"/>
</dbReference>